<keyword evidence="8" id="KW-0862">Zinc</keyword>
<evidence type="ECO:0000256" key="1">
    <source>
        <dbReference type="ARBA" id="ARBA00001947"/>
    </source>
</evidence>
<keyword evidence="9" id="KW-0482">Metalloprotease</keyword>
<feature type="domain" description="MPN" evidence="13">
    <location>
        <begin position="351"/>
        <end position="481"/>
    </location>
</feature>
<comment type="cofactor">
    <cofactor evidence="1">
        <name>Zn(2+)</name>
        <dbReference type="ChEBI" id="CHEBI:29105"/>
    </cofactor>
</comment>
<keyword evidence="5" id="KW-0677">Repeat</keyword>
<evidence type="ECO:0000256" key="4">
    <source>
        <dbReference type="ARBA" id="ARBA00022723"/>
    </source>
</evidence>
<dbReference type="InterPro" id="IPR011989">
    <property type="entry name" value="ARM-like"/>
</dbReference>
<evidence type="ECO:0000256" key="2">
    <source>
        <dbReference type="ARBA" id="ARBA00010981"/>
    </source>
</evidence>
<evidence type="ECO:0000256" key="12">
    <source>
        <dbReference type="SAM" id="MobiDB-lite"/>
    </source>
</evidence>
<accession>A0AAN7RDD4</accession>
<dbReference type="GO" id="GO:0005768">
    <property type="term" value="C:endosome"/>
    <property type="evidence" value="ECO:0007669"/>
    <property type="project" value="TreeGrafter"/>
</dbReference>
<evidence type="ECO:0000256" key="11">
    <source>
        <dbReference type="PROSITE-ProRule" id="PRU00561"/>
    </source>
</evidence>
<dbReference type="InterPro" id="IPR016024">
    <property type="entry name" value="ARM-type_fold"/>
</dbReference>
<dbReference type="Pfam" id="PF00514">
    <property type="entry name" value="Arm"/>
    <property type="match status" value="4"/>
</dbReference>
<keyword evidence="4" id="KW-0479">Metal-binding</keyword>
<evidence type="ECO:0000256" key="8">
    <source>
        <dbReference type="ARBA" id="ARBA00022833"/>
    </source>
</evidence>
<dbReference type="Pfam" id="PF08969">
    <property type="entry name" value="USP8_dimer"/>
    <property type="match status" value="1"/>
</dbReference>
<feature type="domain" description="IBB" evidence="14">
    <location>
        <begin position="527"/>
        <end position="592"/>
    </location>
</feature>
<dbReference type="SMART" id="SM00232">
    <property type="entry name" value="JAB_MPN"/>
    <property type="match status" value="1"/>
</dbReference>
<evidence type="ECO:0008006" key="17">
    <source>
        <dbReference type="Google" id="ProtNLM"/>
    </source>
</evidence>
<protein>
    <recommendedName>
        <fullName evidence="17">MPN domain-containing protein</fullName>
    </recommendedName>
</protein>
<dbReference type="Gene3D" id="1.20.5.690">
    <property type="entry name" value="Importin-alpha, importin-beta-binding domain"/>
    <property type="match status" value="1"/>
</dbReference>
<organism evidence="15 16">
    <name type="scientific">Trapa natans</name>
    <name type="common">Water chestnut</name>
    <dbReference type="NCBI Taxonomy" id="22666"/>
    <lineage>
        <taxon>Eukaryota</taxon>
        <taxon>Viridiplantae</taxon>
        <taxon>Streptophyta</taxon>
        <taxon>Embryophyta</taxon>
        <taxon>Tracheophyta</taxon>
        <taxon>Spermatophyta</taxon>
        <taxon>Magnoliopsida</taxon>
        <taxon>eudicotyledons</taxon>
        <taxon>Gunneridae</taxon>
        <taxon>Pentapetalae</taxon>
        <taxon>rosids</taxon>
        <taxon>malvids</taxon>
        <taxon>Myrtales</taxon>
        <taxon>Lythraceae</taxon>
        <taxon>Trapa</taxon>
    </lineage>
</organism>
<dbReference type="SUPFAM" id="SSF102712">
    <property type="entry name" value="JAB1/MPN domain"/>
    <property type="match status" value="1"/>
</dbReference>
<evidence type="ECO:0000256" key="7">
    <source>
        <dbReference type="ARBA" id="ARBA00022801"/>
    </source>
</evidence>
<dbReference type="Pfam" id="PF01749">
    <property type="entry name" value="IBB"/>
    <property type="match status" value="1"/>
</dbReference>
<dbReference type="GO" id="GO:0046872">
    <property type="term" value="F:metal ion binding"/>
    <property type="evidence" value="ECO:0007669"/>
    <property type="project" value="UniProtKB-KW"/>
</dbReference>
<dbReference type="InterPro" id="IPR044098">
    <property type="entry name" value="STAMBP/STALP-like_MPN"/>
</dbReference>
<evidence type="ECO:0000259" key="13">
    <source>
        <dbReference type="PROSITE" id="PS50249"/>
    </source>
</evidence>
<dbReference type="PANTHER" id="PTHR12947">
    <property type="entry name" value="AMSH-LIKE PROTEASE"/>
    <property type="match status" value="1"/>
</dbReference>
<evidence type="ECO:0000259" key="14">
    <source>
        <dbReference type="PROSITE" id="PS51214"/>
    </source>
</evidence>
<evidence type="ECO:0000256" key="9">
    <source>
        <dbReference type="ARBA" id="ARBA00023049"/>
    </source>
</evidence>
<evidence type="ECO:0000256" key="3">
    <source>
        <dbReference type="ARBA" id="ARBA00022670"/>
    </source>
</evidence>
<dbReference type="GO" id="GO:0140492">
    <property type="term" value="F:metal-dependent deubiquitinase activity"/>
    <property type="evidence" value="ECO:0007669"/>
    <property type="project" value="InterPro"/>
</dbReference>
<dbReference type="InterPro" id="IPR000225">
    <property type="entry name" value="Armadillo"/>
</dbReference>
<dbReference type="AlphaFoldDB" id="A0AAN7RDD4"/>
<reference evidence="15 16" key="1">
    <citation type="journal article" date="2023" name="Hortic Res">
        <title>Pangenome of water caltrop reveals structural variations and asymmetric subgenome divergence after allopolyploidization.</title>
        <authorList>
            <person name="Zhang X."/>
            <person name="Chen Y."/>
            <person name="Wang L."/>
            <person name="Yuan Y."/>
            <person name="Fang M."/>
            <person name="Shi L."/>
            <person name="Lu R."/>
            <person name="Comes H.P."/>
            <person name="Ma Y."/>
            <person name="Chen Y."/>
            <person name="Huang G."/>
            <person name="Zhou Y."/>
            <person name="Zheng Z."/>
            <person name="Qiu Y."/>
        </authorList>
    </citation>
    <scope>NUCLEOTIDE SEQUENCE [LARGE SCALE GENOMIC DNA]</scope>
    <source>
        <strain evidence="15">F231</strain>
    </source>
</reference>
<evidence type="ECO:0000256" key="6">
    <source>
        <dbReference type="ARBA" id="ARBA00022786"/>
    </source>
</evidence>
<dbReference type="InterPro" id="IPR037518">
    <property type="entry name" value="MPN"/>
</dbReference>
<dbReference type="SUPFAM" id="SSF48371">
    <property type="entry name" value="ARM repeat"/>
    <property type="match status" value="1"/>
</dbReference>
<dbReference type="GO" id="GO:0061608">
    <property type="term" value="F:nuclear import signal receptor activity"/>
    <property type="evidence" value="ECO:0007669"/>
    <property type="project" value="InterPro"/>
</dbReference>
<dbReference type="PROSITE" id="PS50249">
    <property type="entry name" value="MPN"/>
    <property type="match status" value="1"/>
</dbReference>
<dbReference type="CDD" id="cd08066">
    <property type="entry name" value="MPN_AMSH_like"/>
    <property type="match status" value="1"/>
</dbReference>
<dbReference type="GO" id="GO:0071108">
    <property type="term" value="P:protein K48-linked deubiquitination"/>
    <property type="evidence" value="ECO:0007669"/>
    <property type="project" value="TreeGrafter"/>
</dbReference>
<dbReference type="PROSITE" id="PS50176">
    <property type="entry name" value="ARM_REPEAT"/>
    <property type="match status" value="2"/>
</dbReference>
<evidence type="ECO:0000256" key="10">
    <source>
        <dbReference type="PROSITE-ProRule" id="PRU00259"/>
    </source>
</evidence>
<sequence>MKINVNSMTRKLEVDNRIPLHHYYRIADNLLKQVSHPFNSFSFLLVHDLICAIVYRHERNIVDLYIILVRFSSLVSETIPLHRDYRALQPKEKTRYRKKLLNVIDELESLKPEFQRRVEELNRGHAGLQLVEQDGEDRTRYTTEVASLNWSSDIGSSFSAADKQIDSASPSLWRYRNDHSQIVSSVPFQLDKQFQKISISFPVPRKETLSRHSILGPNGLRGQWLGPSADIKVHYPISLDYTPTEDLCQPANFDAPAVKDASEGTAGTTMESVLSLDDGRWMHPAGESIHAPMNEAREDLFKHVSLRQPSPPPVLARLQKGSAAIPPSLVADPRPGPAKPSQPTSDSYQHLHVPVNMMEDFLRLARGNTTKNLETCGILAGSLKNRLFQITTLIIPKQESTSDSCQTINEEEIFEVQDRLSLFPLGWIHTHPSQTCFMSSVDLHTHYSYQIMLPEAIAIVMAPTDESSPHGIFHLSDPSGVNVIRNCQERGFHPHEEPSDGTPIYEHCSHVFFNTRLKRLPLSLVGSKSGSRSSCRSGPARGRRFAGICTSSLSTLTEGRRRREDNLVEIRKSKREESLLKKRHEAFHSQKPPSSAFFRAPDVERKLESLPQMVAGVRSYNAALQLEATSQFRKLLSIERTPPIQEIIQSGVVPCFVEFLMREEFPQLQFEAAWALTNIASGTSESTKAVIDSGAVPIFVKLLASHSDDVREQAVWALGNIAGDSPNCRDLVLGHGALITLLAQLNEHANLSMLRNATWTLSNFCRGKPQPPFEQVRPALPALGRLLHASDEEVLTDVCWTLSYLSDGTNDKSKLLLRQVSVHD</sequence>
<dbReference type="InterPro" id="IPR000555">
    <property type="entry name" value="JAMM/MPN+_dom"/>
</dbReference>
<proteinExistence type="inferred from homology"/>
<dbReference type="EMBL" id="JAXQNO010000003">
    <property type="protein sequence ID" value="KAK4801409.1"/>
    <property type="molecule type" value="Genomic_DNA"/>
</dbReference>
<comment type="caution">
    <text evidence="15">The sequence shown here is derived from an EMBL/GenBank/DDBJ whole genome shotgun (WGS) entry which is preliminary data.</text>
</comment>
<keyword evidence="3" id="KW-0645">Protease</keyword>
<comment type="similarity">
    <text evidence="2">Belongs to the peptidase M67C family.</text>
</comment>
<feature type="repeat" description="ARM" evidence="10">
    <location>
        <begin position="651"/>
        <end position="694"/>
    </location>
</feature>
<dbReference type="Proteomes" id="UP001346149">
    <property type="component" value="Unassembled WGS sequence"/>
</dbReference>
<dbReference type="SMART" id="SM00185">
    <property type="entry name" value="ARM"/>
    <property type="match status" value="4"/>
</dbReference>
<keyword evidence="11" id="KW-0813">Transport</keyword>
<dbReference type="InterPro" id="IPR036975">
    <property type="entry name" value="Importin-a_IBB_sf"/>
</dbReference>
<dbReference type="GO" id="GO:0006508">
    <property type="term" value="P:proteolysis"/>
    <property type="evidence" value="ECO:0007669"/>
    <property type="project" value="UniProtKB-KW"/>
</dbReference>
<keyword evidence="6" id="KW-0833">Ubl conjugation pathway</keyword>
<evidence type="ECO:0000313" key="15">
    <source>
        <dbReference type="EMBL" id="KAK4801409.1"/>
    </source>
</evidence>
<dbReference type="GO" id="GO:0061578">
    <property type="term" value="F:K63-linked deubiquitinase activity"/>
    <property type="evidence" value="ECO:0007669"/>
    <property type="project" value="InterPro"/>
</dbReference>
<evidence type="ECO:0000313" key="16">
    <source>
        <dbReference type="Proteomes" id="UP001346149"/>
    </source>
</evidence>
<evidence type="ECO:0000256" key="5">
    <source>
        <dbReference type="ARBA" id="ARBA00022737"/>
    </source>
</evidence>
<dbReference type="Gene3D" id="1.20.58.80">
    <property type="entry name" value="Phosphotransferase system, lactose/cellobiose-type IIA subunit"/>
    <property type="match status" value="1"/>
</dbReference>
<feature type="region of interest" description="Disordered" evidence="12">
    <location>
        <begin position="326"/>
        <end position="348"/>
    </location>
</feature>
<dbReference type="PROSITE" id="PS51214">
    <property type="entry name" value="IBB"/>
    <property type="match status" value="1"/>
</dbReference>
<dbReference type="GO" id="GO:0016020">
    <property type="term" value="C:membrane"/>
    <property type="evidence" value="ECO:0007669"/>
    <property type="project" value="TreeGrafter"/>
</dbReference>
<dbReference type="Gene3D" id="3.40.140.10">
    <property type="entry name" value="Cytidine Deaminase, domain 2"/>
    <property type="match status" value="1"/>
</dbReference>
<dbReference type="Pfam" id="PF01398">
    <property type="entry name" value="JAB"/>
    <property type="match status" value="1"/>
</dbReference>
<name>A0AAN7RDD4_TRANT</name>
<dbReference type="Gene3D" id="1.25.10.10">
    <property type="entry name" value="Leucine-rich Repeat Variant"/>
    <property type="match status" value="1"/>
</dbReference>
<keyword evidence="7" id="KW-0378">Hydrolase</keyword>
<dbReference type="InterPro" id="IPR015063">
    <property type="entry name" value="USP8_dimer"/>
</dbReference>
<dbReference type="GO" id="GO:0006606">
    <property type="term" value="P:protein import into nucleus"/>
    <property type="evidence" value="ECO:0007669"/>
    <property type="project" value="InterPro"/>
</dbReference>
<keyword evidence="16" id="KW-1185">Reference proteome</keyword>
<gene>
    <name evidence="15" type="ORF">SAY86_021896</name>
</gene>
<dbReference type="InterPro" id="IPR002652">
    <property type="entry name" value="Importin-a_IBB"/>
</dbReference>
<dbReference type="GO" id="GO:0070536">
    <property type="term" value="P:protein K63-linked deubiquitination"/>
    <property type="evidence" value="ECO:0007669"/>
    <property type="project" value="InterPro"/>
</dbReference>
<dbReference type="PANTHER" id="PTHR12947:SF18">
    <property type="entry name" value="AMSH-LIKE UBIQUITIN THIOESTERASE 3"/>
    <property type="match status" value="1"/>
</dbReference>
<feature type="repeat" description="ARM" evidence="10">
    <location>
        <begin position="694"/>
        <end position="736"/>
    </location>
</feature>